<accession>A4JTT3</accession>
<keyword evidence="2" id="KW-0614">Plasmid</keyword>
<evidence type="ECO:0008006" key="4">
    <source>
        <dbReference type="Google" id="ProtNLM"/>
    </source>
</evidence>
<dbReference type="KEGG" id="bvi:Bcep1808_6799"/>
<dbReference type="Proteomes" id="UP000002287">
    <property type="component" value="Plasmid pBVIE01"/>
</dbReference>
<name>A4JTT3_BURVG</name>
<evidence type="ECO:0000313" key="3">
    <source>
        <dbReference type="Proteomes" id="UP000002287"/>
    </source>
</evidence>
<dbReference type="EMBL" id="CP000617">
    <property type="protein sequence ID" value="ABO59686.1"/>
    <property type="molecule type" value="Genomic_DNA"/>
</dbReference>
<dbReference type="AlphaFoldDB" id="A4JTT3"/>
<reference evidence="2 3" key="1">
    <citation type="submission" date="2007-03" db="EMBL/GenBank/DDBJ databases">
        <title>Complete sequence of plasmid pBVIE01 of Burkholderia vietnamiensis G4.</title>
        <authorList>
            <consortium name="US DOE Joint Genome Institute"/>
            <person name="Copeland A."/>
            <person name="Lucas S."/>
            <person name="Lapidus A."/>
            <person name="Barry K."/>
            <person name="Detter J.C."/>
            <person name="Glavina del Rio T."/>
            <person name="Hammon N."/>
            <person name="Israni S."/>
            <person name="Dalin E."/>
            <person name="Tice H."/>
            <person name="Pitluck S."/>
            <person name="Chain P."/>
            <person name="Malfatti S."/>
            <person name="Shin M."/>
            <person name="Vergez L."/>
            <person name="Schmutz J."/>
            <person name="Larimer F."/>
            <person name="Land M."/>
            <person name="Hauser L."/>
            <person name="Kyrpides N."/>
            <person name="Tiedje J."/>
            <person name="Richardson P."/>
        </authorList>
    </citation>
    <scope>NUCLEOTIDE SEQUENCE [LARGE SCALE GENOMIC DNA]</scope>
    <source>
        <strain evidence="3">G4 / LMG 22486</strain>
        <plasmid evidence="2 3">pBVIE01</plasmid>
    </source>
</reference>
<geneLocation type="plasmid" evidence="2 3">
    <name>pBVIE01</name>
</geneLocation>
<evidence type="ECO:0000313" key="2">
    <source>
        <dbReference type="EMBL" id="ABO59686.1"/>
    </source>
</evidence>
<feature type="region of interest" description="Disordered" evidence="1">
    <location>
        <begin position="111"/>
        <end position="159"/>
    </location>
</feature>
<evidence type="ECO:0000256" key="1">
    <source>
        <dbReference type="SAM" id="MobiDB-lite"/>
    </source>
</evidence>
<protein>
    <recommendedName>
        <fullName evidence="4">DUF736 domain-containing protein</fullName>
    </recommendedName>
</protein>
<gene>
    <name evidence="2" type="ordered locus">Bcep1808_6799</name>
</gene>
<feature type="compositionally biased region" description="Polar residues" evidence="1">
    <location>
        <begin position="137"/>
        <end position="149"/>
    </location>
</feature>
<dbReference type="HOGENOM" id="CLU_1642330_0_0_4"/>
<sequence length="159" mass="17491">MSIAIVIKSGEGALFPNHDKSKPNDPILTGFLKIPLDENKKNVLTLDVAVWTKNNGKDYYSLSVGGIPATMFKEEKKKDAESPDYAGSFGLGREMRISGWRKQKDGRPYISIALVEKTGNRAGQEQAAPEQVPTPPQENSQRQPEQAENSEGVPGFDFI</sequence>
<proteinExistence type="predicted"/>
<organism evidence="2 3">
    <name type="scientific">Burkholderia vietnamiensis (strain G4 / LMG 22486)</name>
    <name type="common">Burkholderia cepacia (strain R1808)</name>
    <dbReference type="NCBI Taxonomy" id="269482"/>
    <lineage>
        <taxon>Bacteria</taxon>
        <taxon>Pseudomonadati</taxon>
        <taxon>Pseudomonadota</taxon>
        <taxon>Betaproteobacteria</taxon>
        <taxon>Burkholderiales</taxon>
        <taxon>Burkholderiaceae</taxon>
        <taxon>Burkholderia</taxon>
        <taxon>Burkholderia cepacia complex</taxon>
    </lineage>
</organism>